<dbReference type="Proteomes" id="UP000013893">
    <property type="component" value="Chromosome"/>
</dbReference>
<name>R4PVN2_9BACT</name>
<protein>
    <submittedName>
        <fullName evidence="1">Uncharacterized protein</fullName>
    </submittedName>
</protein>
<proteinExistence type="predicted"/>
<accession>R4PVN2</accession>
<dbReference type="EMBL" id="CP005957">
    <property type="protein sequence ID" value="AGL62305.1"/>
    <property type="molecule type" value="Genomic_DNA"/>
</dbReference>
<sequence>MGTREGELRSSSSWNPAAELARRMVDEPYEAALSGVSETAALDPRDISSPLLRQYDEIKMLWMGHPNRERRLRGEHPWIKREVADNYAEYRIPIFSGFSYEEGEDPLLLQVSADTHRQDGQPLRFLVAEHNLQTGRSFDQRVLSSSVDAARRLWIQLAPANYTNWSPGKHPALFAPRSEQIRIETRLNELYHAVGSLHLREGTGGRIIEFHDIEALEAMIIASFQRAHERCKTQTARQLGNRGVSYEFAMPETIAA</sequence>
<dbReference type="HOGENOM" id="CLU_1084576_0_0_0"/>
<evidence type="ECO:0000313" key="1">
    <source>
        <dbReference type="EMBL" id="AGL62305.1"/>
    </source>
</evidence>
<evidence type="ECO:0000313" key="2">
    <source>
        <dbReference type="Proteomes" id="UP000013893"/>
    </source>
</evidence>
<dbReference type="RefSeq" id="WP_015641755.1">
    <property type="nucleotide sequence ID" value="NC_021219.1"/>
</dbReference>
<gene>
    <name evidence="1" type="ORF">L336_0602</name>
</gene>
<reference evidence="1 2" key="1">
    <citation type="journal article" date="2013" name="Nat. Biotechnol.">
        <title>Genome sequences of rare, uncultured bacteria obtained by differential coverage binning of multiple metagenomes.</title>
        <authorList>
            <person name="Albertsen M."/>
            <person name="Hugenholtz P."/>
            <person name="Skarshewski A."/>
            <person name="Nielsen K.L."/>
            <person name="Tyson G.W."/>
            <person name="Nielsen P.H."/>
        </authorList>
    </citation>
    <scope>NUCLEOTIDE SEQUENCE [LARGE SCALE GENOMIC DNA]</scope>
    <source>
        <strain evidence="1">TM71</strain>
    </source>
</reference>
<dbReference type="KEGG" id="saal:L336_0602"/>
<organism evidence="1 2">
    <name type="scientific">Candidatus Saccharimonas aalborgensis</name>
    <dbReference type="NCBI Taxonomy" id="1332188"/>
    <lineage>
        <taxon>Bacteria</taxon>
        <taxon>Candidatus Saccharimonadota</taxon>
        <taxon>Candidatus Saccharimonadia</taxon>
        <taxon>Candidatus Saccharimonadales</taxon>
        <taxon>Candidatus Saccharimonadaceae</taxon>
        <taxon>Candidatus Saccharimonas</taxon>
    </lineage>
</organism>
<dbReference type="AlphaFoldDB" id="R4PVN2"/>
<dbReference type="STRING" id="1332188.L336_0602"/>
<keyword evidence="2" id="KW-1185">Reference proteome</keyword>